<keyword evidence="2" id="KW-1185">Reference proteome</keyword>
<gene>
    <name evidence="1" type="ORF">EPI10_006327</name>
</gene>
<dbReference type="Proteomes" id="UP000325315">
    <property type="component" value="Unassembled WGS sequence"/>
</dbReference>
<proteinExistence type="predicted"/>
<sequence length="78" mass="9214">MPKKKKEWNEEDRRSTKLNSKGMHRLFCAFGPNEYSRDKLEVTHEGTNQVKKSKVGILTLNYETFKMKPKEDIKVILD</sequence>
<accession>A0A5B6WTR2</accession>
<dbReference type="PANTHER" id="PTHR34676:SF8">
    <property type="entry name" value="TRANSMEMBRANE PROTEIN"/>
    <property type="match status" value="1"/>
</dbReference>
<reference evidence="2" key="1">
    <citation type="journal article" date="2019" name="Plant Biotechnol. J.">
        <title>Genome sequencing of the Australian wild diploid species Gossypium australe highlights disease resistance and delayed gland morphogenesis.</title>
        <authorList>
            <person name="Cai Y."/>
            <person name="Cai X."/>
            <person name="Wang Q."/>
            <person name="Wang P."/>
            <person name="Zhang Y."/>
            <person name="Cai C."/>
            <person name="Xu Y."/>
            <person name="Wang K."/>
            <person name="Zhou Z."/>
            <person name="Wang C."/>
            <person name="Geng S."/>
            <person name="Li B."/>
            <person name="Dong Q."/>
            <person name="Hou Y."/>
            <person name="Wang H."/>
            <person name="Ai P."/>
            <person name="Liu Z."/>
            <person name="Yi F."/>
            <person name="Sun M."/>
            <person name="An G."/>
            <person name="Cheng J."/>
            <person name="Zhang Y."/>
            <person name="Shi Q."/>
            <person name="Xie Y."/>
            <person name="Shi X."/>
            <person name="Chang Y."/>
            <person name="Huang F."/>
            <person name="Chen Y."/>
            <person name="Hong S."/>
            <person name="Mi L."/>
            <person name="Sun Q."/>
            <person name="Zhang L."/>
            <person name="Zhou B."/>
            <person name="Peng R."/>
            <person name="Zhang X."/>
            <person name="Liu F."/>
        </authorList>
    </citation>
    <scope>NUCLEOTIDE SEQUENCE [LARGE SCALE GENOMIC DNA]</scope>
    <source>
        <strain evidence="2">cv. PA1801</strain>
    </source>
</reference>
<dbReference type="OrthoDB" id="1001260at2759"/>
<comment type="caution">
    <text evidence="1">The sequence shown here is derived from an EMBL/GenBank/DDBJ whole genome shotgun (WGS) entry which is preliminary data.</text>
</comment>
<dbReference type="EMBL" id="SMMG02000002">
    <property type="protein sequence ID" value="KAA3484232.1"/>
    <property type="molecule type" value="Genomic_DNA"/>
</dbReference>
<dbReference type="AlphaFoldDB" id="A0A5B6WTR2"/>
<organism evidence="1 2">
    <name type="scientific">Gossypium australe</name>
    <dbReference type="NCBI Taxonomy" id="47621"/>
    <lineage>
        <taxon>Eukaryota</taxon>
        <taxon>Viridiplantae</taxon>
        <taxon>Streptophyta</taxon>
        <taxon>Embryophyta</taxon>
        <taxon>Tracheophyta</taxon>
        <taxon>Spermatophyta</taxon>
        <taxon>Magnoliopsida</taxon>
        <taxon>eudicotyledons</taxon>
        <taxon>Gunneridae</taxon>
        <taxon>Pentapetalae</taxon>
        <taxon>rosids</taxon>
        <taxon>malvids</taxon>
        <taxon>Malvales</taxon>
        <taxon>Malvaceae</taxon>
        <taxon>Malvoideae</taxon>
        <taxon>Gossypium</taxon>
    </lineage>
</organism>
<protein>
    <submittedName>
        <fullName evidence="1">UBN2 domain-containing protein</fullName>
    </submittedName>
</protein>
<evidence type="ECO:0000313" key="1">
    <source>
        <dbReference type="EMBL" id="KAA3484232.1"/>
    </source>
</evidence>
<dbReference type="PANTHER" id="PTHR34676">
    <property type="entry name" value="DUF4219 DOMAIN-CONTAINING PROTEIN-RELATED"/>
    <property type="match status" value="1"/>
</dbReference>
<evidence type="ECO:0000313" key="2">
    <source>
        <dbReference type="Proteomes" id="UP000325315"/>
    </source>
</evidence>
<name>A0A5B6WTR2_9ROSI</name>